<protein>
    <submittedName>
        <fullName evidence="2">Uncharacterized protein</fullName>
    </submittedName>
</protein>
<organism evidence="2 3">
    <name type="scientific">Paenibacillus aquistagni</name>
    <dbReference type="NCBI Taxonomy" id="1852522"/>
    <lineage>
        <taxon>Bacteria</taxon>
        <taxon>Bacillati</taxon>
        <taxon>Bacillota</taxon>
        <taxon>Bacilli</taxon>
        <taxon>Bacillales</taxon>
        <taxon>Paenibacillaceae</taxon>
        <taxon>Paenibacillus</taxon>
    </lineage>
</organism>
<evidence type="ECO:0000313" key="3">
    <source>
        <dbReference type="Proteomes" id="UP000193834"/>
    </source>
</evidence>
<dbReference type="EMBL" id="FXAZ01000002">
    <property type="protein sequence ID" value="SMG34644.1"/>
    <property type="molecule type" value="Genomic_DNA"/>
</dbReference>
<dbReference type="AlphaFoldDB" id="A0A1X7K273"/>
<name>A0A1X7K273_9BACL</name>
<proteinExistence type="predicted"/>
<gene>
    <name evidence="2" type="ORF">SAMN06295960_1959</name>
</gene>
<dbReference type="Proteomes" id="UP000193834">
    <property type="component" value="Unassembled WGS sequence"/>
</dbReference>
<keyword evidence="1" id="KW-0732">Signal</keyword>
<sequence>MKRKIWTVAAIAATVTAMSAGAVSAAGQYDSEVKQLF</sequence>
<keyword evidence="3" id="KW-1185">Reference proteome</keyword>
<feature type="chain" id="PRO_5013005084" evidence="1">
    <location>
        <begin position="26"/>
        <end position="37"/>
    </location>
</feature>
<feature type="signal peptide" evidence="1">
    <location>
        <begin position="1"/>
        <end position="25"/>
    </location>
</feature>
<accession>A0A1X7K273</accession>
<reference evidence="2 3" key="1">
    <citation type="submission" date="2017-04" db="EMBL/GenBank/DDBJ databases">
        <authorList>
            <person name="Afonso C.L."/>
            <person name="Miller P.J."/>
            <person name="Scott M.A."/>
            <person name="Spackman E."/>
            <person name="Goraichik I."/>
            <person name="Dimitrov K.M."/>
            <person name="Suarez D.L."/>
            <person name="Swayne D.E."/>
        </authorList>
    </citation>
    <scope>NUCLEOTIDE SEQUENCE [LARGE SCALE GENOMIC DNA]</scope>
    <source>
        <strain evidence="2 3">11</strain>
    </source>
</reference>
<evidence type="ECO:0000256" key="1">
    <source>
        <dbReference type="SAM" id="SignalP"/>
    </source>
</evidence>
<evidence type="ECO:0000313" key="2">
    <source>
        <dbReference type="EMBL" id="SMG34644.1"/>
    </source>
</evidence>